<dbReference type="EMBL" id="JAFNLT010000002">
    <property type="protein sequence ID" value="MBO1226213.1"/>
    <property type="molecule type" value="Genomic_DNA"/>
</dbReference>
<evidence type="ECO:0000256" key="1">
    <source>
        <dbReference type="ARBA" id="ARBA00004761"/>
    </source>
</evidence>
<reference evidence="8 10" key="3">
    <citation type="submission" date="2018-06" db="EMBL/GenBank/DDBJ databases">
        <authorList>
            <consortium name="Pathogen Informatics"/>
            <person name="Doyle S."/>
        </authorList>
    </citation>
    <scope>NUCLEOTIDE SEQUENCE [LARGE SCALE GENOMIC DNA]</scope>
    <source>
        <strain evidence="8 10">NCTC13834</strain>
    </source>
</reference>
<dbReference type="GO" id="GO:0008700">
    <property type="term" value="F:(R,S)-4-hydroxy-2-oxoglutarate aldolase activity"/>
    <property type="evidence" value="ECO:0007669"/>
    <property type="project" value="UniProtKB-EC"/>
</dbReference>
<dbReference type="Proteomes" id="UP000240400">
    <property type="component" value="Unassembled WGS sequence"/>
</dbReference>
<reference evidence="7" key="2">
    <citation type="submission" date="2018-03" db="EMBL/GenBank/DDBJ databases">
        <authorList>
            <person name="Keele B.F."/>
        </authorList>
    </citation>
    <scope>NUCLEOTIDE SEQUENCE</scope>
    <source>
        <strain evidence="7">SNUC 4337</strain>
    </source>
</reference>
<comment type="pathway">
    <text evidence="1">Carbohydrate acid metabolism.</text>
</comment>
<reference evidence="7 9" key="1">
    <citation type="journal article" date="2016" name="Front. Microbiol.">
        <title>Comprehensive Phylogenetic Analysis of Bovine Non-aureus Staphylococci Species Based on Whole-Genome Sequencing.</title>
        <authorList>
            <person name="Naushad S."/>
            <person name="Barkema H.W."/>
            <person name="Luby C."/>
            <person name="Condas L.A."/>
            <person name="Nobrega D.B."/>
            <person name="Carson D.A."/>
            <person name="De Buck J."/>
        </authorList>
    </citation>
    <scope>NUCLEOTIDE SEQUENCE [LARGE SCALE GENOMIC DNA]</scope>
    <source>
        <strain evidence="7 9">SNUC 4337</strain>
    </source>
</reference>
<dbReference type="Proteomes" id="UP000664081">
    <property type="component" value="Unassembled WGS sequence"/>
</dbReference>
<gene>
    <name evidence="8" type="primary">dgoA_1</name>
    <name evidence="7" type="ORF">BUZ61_01640</name>
    <name evidence="6" type="ORF">J3T88_02615</name>
    <name evidence="8" type="ORF">NCTC13834_00525</name>
</gene>
<dbReference type="GO" id="GO:0008675">
    <property type="term" value="F:2-dehydro-3-deoxy-phosphogluconate aldolase activity"/>
    <property type="evidence" value="ECO:0007669"/>
    <property type="project" value="UniProtKB-EC"/>
</dbReference>
<dbReference type="NCBIfam" id="TIGR01182">
    <property type="entry name" value="eda"/>
    <property type="match status" value="1"/>
</dbReference>
<evidence type="ECO:0000313" key="11">
    <source>
        <dbReference type="Proteomes" id="UP000664081"/>
    </source>
</evidence>
<evidence type="ECO:0000313" key="7">
    <source>
        <dbReference type="EMBL" id="PTK60621.1"/>
    </source>
</evidence>
<keyword evidence="11" id="KW-1185">Reference proteome</keyword>
<dbReference type="GeneID" id="66775931"/>
<dbReference type="OrthoDB" id="9802667at2"/>
<dbReference type="Pfam" id="PF01081">
    <property type="entry name" value="Aldolase"/>
    <property type="match status" value="1"/>
</dbReference>
<sequence>MEKTRILQQMNDNYLVAVVRGNSSEDAILKSEKIIEGGILNIEITFTTPYAELAIKALTKKFNKEVVIGAGTVLDAVTARIAIMNGARYVVSPHFDVQVAHICHLYQIPYLPGCSSVTEITNALQHGVEVVKLFPGNLLGAKFIRDVHGPLPQAKMMPSGGISLENMEQWYNNGAFAIGIGSALTRNVKEGEEDIIVAQTREFVQKFQSIRHK</sequence>
<dbReference type="InterPro" id="IPR000887">
    <property type="entry name" value="Aldlse_KDPG_KHG"/>
</dbReference>
<evidence type="ECO:0000256" key="3">
    <source>
        <dbReference type="ARBA" id="ARBA00011233"/>
    </source>
</evidence>
<dbReference type="RefSeq" id="WP_096808452.1">
    <property type="nucleotide sequence ID" value="NZ_BMCF01000001.1"/>
</dbReference>
<keyword evidence="4 8" id="KW-0456">Lyase</keyword>
<evidence type="ECO:0000313" key="6">
    <source>
        <dbReference type="EMBL" id="MBO1226213.1"/>
    </source>
</evidence>
<dbReference type="EC" id="4.1.3.16" evidence="6"/>
<dbReference type="EC" id="4.1.2.14" evidence="6"/>
<dbReference type="PANTHER" id="PTHR30246:SF1">
    <property type="entry name" value="2-DEHYDRO-3-DEOXY-6-PHOSPHOGALACTONATE ALDOLASE-RELATED"/>
    <property type="match status" value="1"/>
</dbReference>
<dbReference type="InterPro" id="IPR013785">
    <property type="entry name" value="Aldolase_TIM"/>
</dbReference>
<dbReference type="EMBL" id="UHDS01000001">
    <property type="protein sequence ID" value="SUM54240.1"/>
    <property type="molecule type" value="Genomic_DNA"/>
</dbReference>
<evidence type="ECO:0000313" key="9">
    <source>
        <dbReference type="Proteomes" id="UP000240400"/>
    </source>
</evidence>
<comment type="subunit">
    <text evidence="3">Homotrimer.</text>
</comment>
<dbReference type="Proteomes" id="UP000254412">
    <property type="component" value="Unassembled WGS sequence"/>
</dbReference>
<evidence type="ECO:0000313" key="10">
    <source>
        <dbReference type="Proteomes" id="UP000254412"/>
    </source>
</evidence>
<dbReference type="NCBIfam" id="NF005119">
    <property type="entry name" value="PRK06552.1"/>
    <property type="match status" value="1"/>
</dbReference>
<dbReference type="SUPFAM" id="SSF51569">
    <property type="entry name" value="Aldolase"/>
    <property type="match status" value="1"/>
</dbReference>
<dbReference type="CDD" id="cd00452">
    <property type="entry name" value="KDPG_aldolase"/>
    <property type="match status" value="1"/>
</dbReference>
<comment type="similarity">
    <text evidence="2">Belongs to the KHG/KDPG aldolase family.</text>
</comment>
<evidence type="ECO:0000313" key="8">
    <source>
        <dbReference type="EMBL" id="SUM54240.1"/>
    </source>
</evidence>
<reference evidence="6 11" key="4">
    <citation type="submission" date="2021-03" db="EMBL/GenBank/DDBJ databases">
        <title>Staphylococci and Mammaliicocci in bats.</title>
        <authorList>
            <person name="Fountain K."/>
        </authorList>
    </citation>
    <scope>NUCLEOTIDE SEQUENCE [LARGE SCALE GENOMIC DNA]</scope>
    <source>
        <strain evidence="6 11">18_1_E_SW</strain>
    </source>
</reference>
<evidence type="ECO:0000256" key="5">
    <source>
        <dbReference type="ARBA" id="ARBA00023277"/>
    </source>
</evidence>
<evidence type="ECO:0000256" key="4">
    <source>
        <dbReference type="ARBA" id="ARBA00023239"/>
    </source>
</evidence>
<dbReference type="EMBL" id="PZHR01000004">
    <property type="protein sequence ID" value="PTK60621.1"/>
    <property type="molecule type" value="Genomic_DNA"/>
</dbReference>
<dbReference type="AlphaFoldDB" id="A0A291JIN8"/>
<dbReference type="Gene3D" id="3.20.20.70">
    <property type="entry name" value="Aldolase class I"/>
    <property type="match status" value="1"/>
</dbReference>
<proteinExistence type="inferred from homology"/>
<protein>
    <submittedName>
        <fullName evidence="8">2-dehydro-3-deoxyphosphooctonate aldolase</fullName>
        <ecNumber evidence="8">4.1.2.21</ecNumber>
    </submittedName>
    <submittedName>
        <fullName evidence="6">Bifunctional 2-keto-4-hydroxyglutarate aldolase/2-keto-3-deoxy-6-phosphogluconate aldolase</fullName>
        <ecNumber evidence="6">4.1.2.14</ecNumber>
        <ecNumber evidence="6">4.1.3.16</ecNumber>
    </submittedName>
</protein>
<dbReference type="EC" id="4.1.2.21" evidence="8"/>
<dbReference type="GO" id="GO:0008674">
    <property type="term" value="F:2-dehydro-3-deoxy-6-phosphogalactonate aldolase activity"/>
    <property type="evidence" value="ECO:0007669"/>
    <property type="project" value="UniProtKB-EC"/>
</dbReference>
<dbReference type="PANTHER" id="PTHR30246">
    <property type="entry name" value="2-KETO-3-DEOXY-6-PHOSPHOGLUCONATE ALDOLASE"/>
    <property type="match status" value="1"/>
</dbReference>
<name>A0A291JIN8_9STAP</name>
<organism evidence="8 10">
    <name type="scientific">Staphylococcus nepalensis</name>
    <dbReference type="NCBI Taxonomy" id="214473"/>
    <lineage>
        <taxon>Bacteria</taxon>
        <taxon>Bacillati</taxon>
        <taxon>Bacillota</taxon>
        <taxon>Bacilli</taxon>
        <taxon>Bacillales</taxon>
        <taxon>Staphylococcaceae</taxon>
        <taxon>Staphylococcus</taxon>
    </lineage>
</organism>
<accession>A0A291JIN8</accession>
<dbReference type="KEGG" id="snl:BJD96_02435"/>
<keyword evidence="5" id="KW-0119">Carbohydrate metabolism</keyword>
<evidence type="ECO:0000256" key="2">
    <source>
        <dbReference type="ARBA" id="ARBA00006906"/>
    </source>
</evidence>